<organism evidence="1">
    <name type="scientific">Mus musculus</name>
    <name type="common">Mouse</name>
    <dbReference type="NCBI Taxonomy" id="10090"/>
    <lineage>
        <taxon>Eukaryota</taxon>
        <taxon>Metazoa</taxon>
        <taxon>Chordata</taxon>
        <taxon>Craniata</taxon>
        <taxon>Vertebrata</taxon>
        <taxon>Euteleostomi</taxon>
        <taxon>Mammalia</taxon>
        <taxon>Eutheria</taxon>
        <taxon>Euarchontoglires</taxon>
        <taxon>Glires</taxon>
        <taxon>Rodentia</taxon>
        <taxon>Myomorpha</taxon>
        <taxon>Muroidea</taxon>
        <taxon>Muridae</taxon>
        <taxon>Murinae</taxon>
        <taxon>Mus</taxon>
        <taxon>Mus</taxon>
    </lineage>
</organism>
<evidence type="ECO:0000313" key="1">
    <source>
        <dbReference type="EMBL" id="BAC35400.1"/>
    </source>
</evidence>
<gene>
    <name evidence="2" type="primary">AI593442</name>
</gene>
<reference evidence="1" key="3">
    <citation type="journal article" date="2000" name="Genome Res.">
        <title>RIKEN integrated sequence analysis (RISA) system--384-format sequencing pipeline with 384 multicapillary sequencer.</title>
        <authorList>
            <person name="Shibata K."/>
            <person name="Itoh M."/>
            <person name="Aizawa K."/>
            <person name="Nagaoka S."/>
            <person name="Sasaki N."/>
            <person name="Carninci P."/>
            <person name="Konno H."/>
            <person name="Akiyama J."/>
            <person name="Nishi K."/>
            <person name="Kitsunai T."/>
            <person name="Tashiro H."/>
            <person name="Itoh M."/>
            <person name="Sumi N."/>
            <person name="Ishii Y."/>
            <person name="Nakamura S."/>
            <person name="Hazama M."/>
            <person name="Nishine T."/>
            <person name="Harada A."/>
            <person name="Yamamoto R."/>
            <person name="Matsumoto H."/>
            <person name="Sakaguchi S."/>
            <person name="Ikegami T."/>
            <person name="Kashiwagi K."/>
            <person name="Fujiwake S."/>
            <person name="Inoue K."/>
            <person name="Togawa Y."/>
            <person name="Izawa M."/>
            <person name="Ohara E."/>
            <person name="Watahiki M."/>
            <person name="Yoneda Y."/>
            <person name="Ishikawa T."/>
            <person name="Ozawa K."/>
            <person name="Tanaka T."/>
            <person name="Matsuura S."/>
            <person name="Kawai J."/>
            <person name="Okazaki Y."/>
            <person name="Muramatsu M."/>
            <person name="Inoue Y."/>
            <person name="Kira A."/>
            <person name="Hayashizaki Y."/>
        </authorList>
    </citation>
    <scope>NUCLEOTIDE SEQUENCE</scope>
    <source>
        <strain evidence="1">C57BL/6J</strain>
        <tissue evidence="1">Eyeball</tissue>
    </source>
</reference>
<dbReference type="BioGRID-ORCS" id="330941">
    <property type="hits" value="4 hits in 76 CRISPR screens"/>
</dbReference>
<sequence>MTPMFPPFSFVNNRNNHNRKQIMDVLECHLLKTWLIFKQCLWFSACSCHLEAVLCVLACTVCVWGKDWWRCWAIWMTGHDNFQVKSVNAYRIKLFTACLVMTPCLHLIYSKGDLSSSQVWPN</sequence>
<reference evidence="1" key="6">
    <citation type="journal article" date="2002" name="Nature">
        <title>Analysis of the mouse transcriptome based on functional annotation of 60,770 full-length cDNAs.</title>
        <authorList>
            <consortium name="The FANTOM Consortium and the RIKEN Genome Exploration Research Group Phase I and II Team"/>
        </authorList>
    </citation>
    <scope>NUCLEOTIDE SEQUENCE</scope>
    <source>
        <strain evidence="1">C57BL/6J</strain>
        <tissue evidence="1">Eyeball</tissue>
    </source>
</reference>
<dbReference type="AlphaFoldDB" id="Q8BPR8"/>
<dbReference type="AGR" id="MGI:2143099"/>
<dbReference type="EMBL" id="AK053489">
    <property type="protein sequence ID" value="BAC35400.1"/>
    <property type="molecule type" value="mRNA"/>
</dbReference>
<proteinExistence type="evidence at transcript level"/>
<dbReference type="GeneID" id="330941"/>
<reference evidence="1" key="4">
    <citation type="journal article" date="2001" name="Nature">
        <title>Functional annotation of a full-length mouse cDNA collection.</title>
        <authorList>
            <consortium name="The RIKEN Genome Exploration Research Group Phase II Team and the FANTOM Consortium"/>
        </authorList>
    </citation>
    <scope>NUCLEOTIDE SEQUENCE</scope>
    <source>
        <strain evidence="1">C57BL/6J</strain>
        <tissue evidence="1">Eyeball</tissue>
    </source>
</reference>
<evidence type="ECO:0000313" key="2">
    <source>
        <dbReference type="MGI" id="MGI:2143099"/>
    </source>
</evidence>
<accession>Q8BPR8</accession>
<dbReference type="MGI" id="MGI:2143099">
    <property type="gene designation" value="AI593442"/>
</dbReference>
<dbReference type="OrthoDB" id="9943854at2759"/>
<dbReference type="DNASU" id="330941"/>
<dbReference type="RefSeq" id="NP_849237.2">
    <property type="nucleotide sequence ID" value="NM_178906.5"/>
</dbReference>
<dbReference type="KEGG" id="mmu:330941"/>
<reference evidence="1" key="1">
    <citation type="journal article" date="1999" name="Methods Enzymol.">
        <title>High-efficiency full-length cDNA cloning.</title>
        <authorList>
            <person name="Carninci P."/>
            <person name="Hayashizaki Y."/>
        </authorList>
    </citation>
    <scope>NUCLEOTIDE SEQUENCE</scope>
    <source>
        <strain evidence="1">C57BL/6J</strain>
        <tissue evidence="1">Eyeball</tissue>
    </source>
</reference>
<name>Q8BPR8_MOUSE</name>
<reference evidence="1" key="5">
    <citation type="submission" date="2001-07" db="EMBL/GenBank/DDBJ databases">
        <authorList>
            <person name="Adachi J."/>
            <person name="Aizawa K."/>
            <person name="Akimura T."/>
            <person name="Arakawa T."/>
            <person name="Bono H."/>
            <person name="Carninci P."/>
            <person name="Fukuda S."/>
            <person name="Furuno M."/>
            <person name="Hanagaki T."/>
            <person name="Hara A."/>
            <person name="Hashizume W."/>
            <person name="Hayashida K."/>
            <person name="Hayatsu N."/>
            <person name="Hiramoto K."/>
            <person name="Hiraoka T."/>
            <person name="Hirozane T."/>
            <person name="Hori F."/>
            <person name="Imotani K."/>
            <person name="Ishii Y."/>
            <person name="Itoh M."/>
            <person name="Kagawa I."/>
            <person name="Kasukawa T."/>
            <person name="Katoh H."/>
            <person name="Kawai J."/>
            <person name="Kojima Y."/>
            <person name="Kondo S."/>
            <person name="Konno H."/>
            <person name="Kouda M."/>
            <person name="Koya S."/>
            <person name="Kurihara C."/>
            <person name="Matsuyama T."/>
            <person name="Miyazaki A."/>
            <person name="Murata M."/>
            <person name="Nakamura M."/>
            <person name="Nishi K."/>
            <person name="Nomura K."/>
            <person name="Numazaki R."/>
            <person name="Ohno M."/>
            <person name="Ohsato N."/>
            <person name="Okazaki Y."/>
            <person name="Saito R."/>
            <person name="Saitoh H."/>
            <person name="Sakai C."/>
            <person name="Sakai K."/>
            <person name="Sakazume N."/>
            <person name="Sano H."/>
            <person name="Sasaki D."/>
            <person name="Shibata K."/>
            <person name="Shinagawa A."/>
            <person name="Shiraki T."/>
            <person name="Sogabe Y."/>
            <person name="Tagami M."/>
            <person name="Tagawa A."/>
            <person name="Takahashi F."/>
            <person name="Takaku-Akahira S."/>
            <person name="Takeda Y."/>
            <person name="Tanaka T."/>
            <person name="Tomaru A."/>
            <person name="Toya T."/>
            <person name="Yasunishi A."/>
            <person name="Muramatsu M."/>
            <person name="Hayashizaki Y."/>
        </authorList>
    </citation>
    <scope>NUCLEOTIDE SEQUENCE</scope>
    <source>
        <strain evidence="1">C57BL/6J</strain>
        <tissue evidence="1">Eyeball</tissue>
    </source>
</reference>
<reference evidence="1" key="8">
    <citation type="journal article" date="2005" name="Science">
        <title>Antisense Transcription in the Mammalian Transcriptome.</title>
        <authorList>
            <consortium name="RIKEN Genome Exploration Research Group and Genome Science Group (Genome Network Project Core Group) and the FANTOM Consortium"/>
        </authorList>
    </citation>
    <scope>NUCLEOTIDE SEQUENCE</scope>
    <source>
        <strain evidence="1">C57BL/6J</strain>
        <tissue evidence="1">Eyeball</tissue>
    </source>
</reference>
<reference evidence="1" key="7">
    <citation type="journal article" date="2005" name="Science">
        <title>The Transcriptional Landscape of the Mammalian Genome.</title>
        <authorList>
            <consortium name="The FANTOM Consortium"/>
            <consortium name="Riken Genome Exploration Research Group and Genome Science Group (Genome Network Project Core Group)"/>
        </authorList>
    </citation>
    <scope>NUCLEOTIDE SEQUENCE</scope>
    <source>
        <strain evidence="1">C57BL/6J</strain>
        <tissue evidence="1">Eyeball</tissue>
    </source>
</reference>
<reference evidence="1" key="2">
    <citation type="journal article" date="2000" name="Genome Res.">
        <title>Normalization and subtraction of cap-trapper-selected cDNAs to prepare full-length cDNA libraries for rapid discovery of new genes.</title>
        <authorList>
            <person name="Carninci P."/>
            <person name="Shibata Y."/>
            <person name="Hayatsu N."/>
            <person name="Sugahara Y."/>
            <person name="Shibata K."/>
            <person name="Itoh M."/>
            <person name="Konno H."/>
            <person name="Okazaki Y."/>
            <person name="Muramatsu M."/>
            <person name="Hayashizaki Y."/>
        </authorList>
    </citation>
    <scope>NUCLEOTIDE SEQUENCE</scope>
    <source>
        <strain evidence="1">C57BL/6J</strain>
        <tissue evidence="1">Eyeball</tissue>
    </source>
</reference>
<protein>
    <submittedName>
        <fullName evidence="1">Uncharacterized protein</fullName>
    </submittedName>
</protein>
<dbReference type="RefSeq" id="NP_001273570.1">
    <property type="nucleotide sequence ID" value="NM_001286641.1"/>
</dbReference>